<dbReference type="GO" id="GO:0009279">
    <property type="term" value="C:cell outer membrane"/>
    <property type="evidence" value="ECO:0007669"/>
    <property type="project" value="UniProtKB-SubCell"/>
</dbReference>
<dbReference type="InterPro" id="IPR033985">
    <property type="entry name" value="SusD-like_N"/>
</dbReference>
<dbReference type="InterPro" id="IPR012944">
    <property type="entry name" value="SusD_RagB_dom"/>
</dbReference>
<proteinExistence type="inferred from homology"/>
<dbReference type="Gene3D" id="1.25.40.390">
    <property type="match status" value="1"/>
</dbReference>
<keyword evidence="4" id="KW-0472">Membrane</keyword>
<evidence type="ECO:0000256" key="5">
    <source>
        <dbReference type="ARBA" id="ARBA00023237"/>
    </source>
</evidence>
<dbReference type="EMBL" id="RBKU01000001">
    <property type="protein sequence ID" value="RKR81858.1"/>
    <property type="molecule type" value="Genomic_DNA"/>
</dbReference>
<sequence>MKVLKFRHQVFLILLLSVLTSGCKKFLAEQSQSLQYANTWTKLQEVLNGTGYMPHYLPPIPTTSYKNQAPPVYFAWLNAMDDDITEAVISPYYTDQRNDVFGFYTWQANPFVSNTYVVGTDDTWAKVYVNINACNVIAYQATTLSDNPAELKRIRGEALFLRANYYFYMVNTYAKAYNPATAKTDPGVPLKTAEFVQDNLFTRSTVDSVYQQMVTDLKDAETLLTGVTQSSIYHVDVNAVNILQSRIYLYMQDWANAAAAADKVIARKPLLYNLASYQPHTSFFSSSSPEAVFTQGGNAMCFLMSENFPKTFQPSPNLMSLYDPTDLRLSSFFEKDNLGKYRYTKMYISNTYNVQPIEVFADNFFMRNAEAYLNKAEAAAMLGNTADANTAINSLRKSRFLAANYIPVNLSDANLINFVRDERRRELCFEGHRWFDLKRYAVNNKYPFTKTIVHTYSDVVYGSAPFLKATLTLVPGDPDYLIPIPAAAIVFNQGALVQNPARQNRTF</sequence>
<dbReference type="CDD" id="cd08977">
    <property type="entry name" value="SusD"/>
    <property type="match status" value="1"/>
</dbReference>
<evidence type="ECO:0000313" key="10">
    <source>
        <dbReference type="Proteomes" id="UP000268007"/>
    </source>
</evidence>
<protein>
    <submittedName>
        <fullName evidence="9">Putative outer membrane starch-binding protein</fullName>
    </submittedName>
</protein>
<dbReference type="PROSITE" id="PS51257">
    <property type="entry name" value="PROKAR_LIPOPROTEIN"/>
    <property type="match status" value="1"/>
</dbReference>
<evidence type="ECO:0000256" key="6">
    <source>
        <dbReference type="SAM" id="SignalP"/>
    </source>
</evidence>
<feature type="chain" id="PRO_5019870605" evidence="6">
    <location>
        <begin position="23"/>
        <end position="507"/>
    </location>
</feature>
<comment type="subcellular location">
    <subcellularLocation>
        <location evidence="1">Cell outer membrane</location>
    </subcellularLocation>
</comment>
<dbReference type="Pfam" id="PF14322">
    <property type="entry name" value="SusD-like_3"/>
    <property type="match status" value="1"/>
</dbReference>
<name>A0A495J0H0_9SPHI</name>
<feature type="domain" description="SusD-like N-terminal" evidence="8">
    <location>
        <begin position="90"/>
        <end position="249"/>
    </location>
</feature>
<dbReference type="RefSeq" id="WP_162847019.1">
    <property type="nucleotide sequence ID" value="NZ_RBKU01000001.1"/>
</dbReference>
<evidence type="ECO:0000256" key="4">
    <source>
        <dbReference type="ARBA" id="ARBA00023136"/>
    </source>
</evidence>
<dbReference type="AlphaFoldDB" id="A0A495J0H0"/>
<comment type="similarity">
    <text evidence="2">Belongs to the SusD family.</text>
</comment>
<dbReference type="Pfam" id="PF07980">
    <property type="entry name" value="SusD_RagB"/>
    <property type="match status" value="1"/>
</dbReference>
<evidence type="ECO:0000256" key="2">
    <source>
        <dbReference type="ARBA" id="ARBA00006275"/>
    </source>
</evidence>
<evidence type="ECO:0000259" key="8">
    <source>
        <dbReference type="Pfam" id="PF14322"/>
    </source>
</evidence>
<accession>A0A495J0H0</accession>
<evidence type="ECO:0000256" key="3">
    <source>
        <dbReference type="ARBA" id="ARBA00022729"/>
    </source>
</evidence>
<keyword evidence="5" id="KW-0998">Cell outer membrane</keyword>
<comment type="caution">
    <text evidence="9">The sequence shown here is derived from an EMBL/GenBank/DDBJ whole genome shotgun (WGS) entry which is preliminary data.</text>
</comment>
<keyword evidence="3 6" id="KW-0732">Signal</keyword>
<dbReference type="Proteomes" id="UP000268007">
    <property type="component" value="Unassembled WGS sequence"/>
</dbReference>
<evidence type="ECO:0000259" key="7">
    <source>
        <dbReference type="Pfam" id="PF07980"/>
    </source>
</evidence>
<dbReference type="SUPFAM" id="SSF48452">
    <property type="entry name" value="TPR-like"/>
    <property type="match status" value="1"/>
</dbReference>
<gene>
    <name evidence="9" type="ORF">BDD43_2019</name>
</gene>
<evidence type="ECO:0000256" key="1">
    <source>
        <dbReference type="ARBA" id="ARBA00004442"/>
    </source>
</evidence>
<evidence type="ECO:0000313" key="9">
    <source>
        <dbReference type="EMBL" id="RKR81858.1"/>
    </source>
</evidence>
<reference evidence="9 10" key="1">
    <citation type="submission" date="2018-10" db="EMBL/GenBank/DDBJ databases">
        <title>Genomic Encyclopedia of Archaeal and Bacterial Type Strains, Phase II (KMG-II): from individual species to whole genera.</title>
        <authorList>
            <person name="Goeker M."/>
        </authorList>
    </citation>
    <scope>NUCLEOTIDE SEQUENCE [LARGE SCALE GENOMIC DNA]</scope>
    <source>
        <strain evidence="9 10">DSM 18602</strain>
    </source>
</reference>
<feature type="signal peptide" evidence="6">
    <location>
        <begin position="1"/>
        <end position="22"/>
    </location>
</feature>
<dbReference type="InterPro" id="IPR011990">
    <property type="entry name" value="TPR-like_helical_dom_sf"/>
</dbReference>
<organism evidence="9 10">
    <name type="scientific">Mucilaginibacter gracilis</name>
    <dbReference type="NCBI Taxonomy" id="423350"/>
    <lineage>
        <taxon>Bacteria</taxon>
        <taxon>Pseudomonadati</taxon>
        <taxon>Bacteroidota</taxon>
        <taxon>Sphingobacteriia</taxon>
        <taxon>Sphingobacteriales</taxon>
        <taxon>Sphingobacteriaceae</taxon>
        <taxon>Mucilaginibacter</taxon>
    </lineage>
</organism>
<feature type="domain" description="RagB/SusD" evidence="7">
    <location>
        <begin position="341"/>
        <end position="500"/>
    </location>
</feature>
<keyword evidence="10" id="KW-1185">Reference proteome</keyword>